<evidence type="ECO:0000313" key="2">
    <source>
        <dbReference type="Proteomes" id="UP000612055"/>
    </source>
</evidence>
<evidence type="ECO:0000313" key="1">
    <source>
        <dbReference type="EMBL" id="KAG2491723.1"/>
    </source>
</evidence>
<dbReference type="AlphaFoldDB" id="A0A835XZ75"/>
<accession>A0A835XZ75</accession>
<reference evidence="1" key="1">
    <citation type="journal article" date="2020" name="bioRxiv">
        <title>Comparative genomics of Chlamydomonas.</title>
        <authorList>
            <person name="Craig R.J."/>
            <person name="Hasan A.R."/>
            <person name="Ness R.W."/>
            <person name="Keightley P.D."/>
        </authorList>
    </citation>
    <scope>NUCLEOTIDE SEQUENCE</scope>
    <source>
        <strain evidence="1">CCAP 11/70</strain>
    </source>
</reference>
<proteinExistence type="predicted"/>
<gene>
    <name evidence="1" type="ORF">HYH03_009886</name>
</gene>
<name>A0A835XZ75_9CHLO</name>
<comment type="caution">
    <text evidence="1">The sequence shown here is derived from an EMBL/GenBank/DDBJ whole genome shotgun (WGS) entry which is preliminary data.</text>
</comment>
<dbReference type="EMBL" id="JAEHOE010000050">
    <property type="protein sequence ID" value="KAG2491723.1"/>
    <property type="molecule type" value="Genomic_DNA"/>
</dbReference>
<dbReference type="Proteomes" id="UP000612055">
    <property type="component" value="Unassembled WGS sequence"/>
</dbReference>
<protein>
    <submittedName>
        <fullName evidence="1">Uncharacterized protein</fullName>
    </submittedName>
</protein>
<keyword evidence="2" id="KW-1185">Reference proteome</keyword>
<dbReference type="OrthoDB" id="536692at2759"/>
<sequence>MVAVPSLLEASCEVIVHNITKYTTLEGLPEDLLVYLFQRVLQEGKLSPRVLKLFKAAEYPSLHEQIRALGLRDPPPVVRDTAGRWLGDKPSLY</sequence>
<organism evidence="1 2">
    <name type="scientific">Edaphochlamys debaryana</name>
    <dbReference type="NCBI Taxonomy" id="47281"/>
    <lineage>
        <taxon>Eukaryota</taxon>
        <taxon>Viridiplantae</taxon>
        <taxon>Chlorophyta</taxon>
        <taxon>core chlorophytes</taxon>
        <taxon>Chlorophyceae</taxon>
        <taxon>CS clade</taxon>
        <taxon>Chlamydomonadales</taxon>
        <taxon>Chlamydomonadales incertae sedis</taxon>
        <taxon>Edaphochlamys</taxon>
    </lineage>
</organism>